<dbReference type="EnsemblPlants" id="AVESA.00010b.r2.3AG0445560.1">
    <property type="protein sequence ID" value="AVESA.00010b.r2.3AG0445560.1.CDS"/>
    <property type="gene ID" value="AVESA.00010b.r2.3AG0445560"/>
</dbReference>
<dbReference type="Proteomes" id="UP001732700">
    <property type="component" value="Chromosome 3A"/>
</dbReference>
<name>A0ACD5VKR1_AVESA</name>
<reference evidence="1" key="1">
    <citation type="submission" date="2021-05" db="EMBL/GenBank/DDBJ databases">
        <authorList>
            <person name="Scholz U."/>
            <person name="Mascher M."/>
            <person name="Fiebig A."/>
        </authorList>
    </citation>
    <scope>NUCLEOTIDE SEQUENCE [LARGE SCALE GENOMIC DNA]</scope>
</reference>
<proteinExistence type="predicted"/>
<accession>A0ACD5VKR1</accession>
<evidence type="ECO:0000313" key="2">
    <source>
        <dbReference type="Proteomes" id="UP001732700"/>
    </source>
</evidence>
<keyword evidence="2" id="KW-1185">Reference proteome</keyword>
<protein>
    <submittedName>
        <fullName evidence="1">Uncharacterized protein</fullName>
    </submittedName>
</protein>
<reference evidence="1" key="2">
    <citation type="submission" date="2025-09" db="UniProtKB">
        <authorList>
            <consortium name="EnsemblPlants"/>
        </authorList>
    </citation>
    <scope>IDENTIFICATION</scope>
</reference>
<evidence type="ECO:0000313" key="1">
    <source>
        <dbReference type="EnsemblPlants" id="AVESA.00010b.r2.3AG0445560.1.CDS"/>
    </source>
</evidence>
<organism evidence="1 2">
    <name type="scientific">Avena sativa</name>
    <name type="common">Oat</name>
    <dbReference type="NCBI Taxonomy" id="4498"/>
    <lineage>
        <taxon>Eukaryota</taxon>
        <taxon>Viridiplantae</taxon>
        <taxon>Streptophyta</taxon>
        <taxon>Embryophyta</taxon>
        <taxon>Tracheophyta</taxon>
        <taxon>Spermatophyta</taxon>
        <taxon>Magnoliopsida</taxon>
        <taxon>Liliopsida</taxon>
        <taxon>Poales</taxon>
        <taxon>Poaceae</taxon>
        <taxon>BOP clade</taxon>
        <taxon>Pooideae</taxon>
        <taxon>Poodae</taxon>
        <taxon>Poeae</taxon>
        <taxon>Poeae Chloroplast Group 1 (Aveneae type)</taxon>
        <taxon>Aveninae</taxon>
        <taxon>Avena</taxon>
    </lineage>
</organism>
<sequence length="783" mass="82325">MGKEGARVLLLTFLLFLTLQSADMKATISPSLALVTLSPFKLFTLSYSYRCLVISKDPPAVLSALIAGIATNYKPLYFFDEINAIGAEMDESSMPALQNHPRVVLAIPDRLYEVHTTHSWEFLGLETSGGNATDRWKEAKFGEGVIIGNVDTGVSPTSESFRDDGLPVPRGWRGKCDAGQDTTFCCNKKLIGAMYFNAGIQTESFPEGSPPLNKADLNSPRDYVGHGSHTLSTAGGGFVAGASAFGHGSGTAKGGSPRARVASYKACYAPGCSGLDVLAAMLTAVADGVHVLSLSLGAPPSDYANDPIAIGAFYAVQKGVTVVCSAGNSGPDPGSVSNLAPWILTVAASTMDRDFPAYATFGNSTIKGQSLSNGTQPAGEQYQMISGDKANAANQISDNSTLCLAGTLDPAKVRNKIVVCTRGVNGRVEKGLVVKQAGGIGMVLCNDAGSGDETVADPHLLPAVHCSYSRCKDLLDYLRSTEFPVGSIAVGTKLGVKPAPVIADFSSRGPNTITPQILKPDITAPGVDVIAAYSEEVSPTGLPFDDRRVPYNILSGTSMSCPHVSGIAGLVKAKYRDWSPAMIKSAIMTTASTGANDNRQIQDETGVAATPFSYGSGHAKPVLALDPGLVYDTTPDDYTSFLCSLKPTQLPLLSVLYGANASNPFTCSKKSLSFRPENLNYPSISTACLAVSGTTTVKRRVKNVGPAAYSTYTVSVVQPAAGVRITVQPDTLRFGKIYEEKSFTVKLEVYDAAAAAGYVFGSIEWSDGNHRVRSPVAATTKCE</sequence>